<feature type="coiled-coil region" evidence="1">
    <location>
        <begin position="100"/>
        <end position="141"/>
    </location>
</feature>
<name>A0A9P7BMA9_RHIOR</name>
<evidence type="ECO:0000256" key="2">
    <source>
        <dbReference type="SAM" id="MobiDB-lite"/>
    </source>
</evidence>
<feature type="compositionally biased region" description="Low complexity" evidence="2">
    <location>
        <begin position="65"/>
        <end position="77"/>
    </location>
</feature>
<dbReference type="AlphaFoldDB" id="A0A9P7BMA9"/>
<reference evidence="3" key="1">
    <citation type="journal article" date="2020" name="Microb. Genom.">
        <title>Genetic diversity of clinical and environmental Mucorales isolates obtained from an investigation of mucormycosis cases among solid organ transplant recipients.</title>
        <authorList>
            <person name="Nguyen M.H."/>
            <person name="Kaul D."/>
            <person name="Muto C."/>
            <person name="Cheng S.J."/>
            <person name="Richter R.A."/>
            <person name="Bruno V.M."/>
            <person name="Liu G."/>
            <person name="Beyhan S."/>
            <person name="Sundermann A.J."/>
            <person name="Mounaud S."/>
            <person name="Pasculle A.W."/>
            <person name="Nierman W.C."/>
            <person name="Driscoll E."/>
            <person name="Cumbie R."/>
            <person name="Clancy C.J."/>
            <person name="Dupont C.L."/>
        </authorList>
    </citation>
    <scope>NUCLEOTIDE SEQUENCE</scope>
    <source>
        <strain evidence="3">GL11</strain>
    </source>
</reference>
<keyword evidence="1" id="KW-0175">Coiled coil</keyword>
<feature type="region of interest" description="Disordered" evidence="2">
    <location>
        <begin position="62"/>
        <end position="86"/>
    </location>
</feature>
<comment type="caution">
    <text evidence="3">The sequence shown here is derived from an EMBL/GenBank/DDBJ whole genome shotgun (WGS) entry which is preliminary data.</text>
</comment>
<organism evidence="3 4">
    <name type="scientific">Rhizopus oryzae</name>
    <name type="common">Mucormycosis agent</name>
    <name type="synonym">Rhizopus arrhizus var. delemar</name>
    <dbReference type="NCBI Taxonomy" id="64495"/>
    <lineage>
        <taxon>Eukaryota</taxon>
        <taxon>Fungi</taxon>
        <taxon>Fungi incertae sedis</taxon>
        <taxon>Mucoromycota</taxon>
        <taxon>Mucoromycotina</taxon>
        <taxon>Mucoromycetes</taxon>
        <taxon>Mucorales</taxon>
        <taxon>Mucorineae</taxon>
        <taxon>Rhizopodaceae</taxon>
        <taxon>Rhizopus</taxon>
    </lineage>
</organism>
<evidence type="ECO:0000313" key="3">
    <source>
        <dbReference type="EMBL" id="KAG1301416.1"/>
    </source>
</evidence>
<protein>
    <submittedName>
        <fullName evidence="3">Uncharacterized protein</fullName>
    </submittedName>
</protein>
<dbReference type="OrthoDB" id="2284257at2759"/>
<keyword evidence="4" id="KW-1185">Reference proteome</keyword>
<evidence type="ECO:0000256" key="1">
    <source>
        <dbReference type="SAM" id="Coils"/>
    </source>
</evidence>
<proteinExistence type="predicted"/>
<dbReference type="EMBL" id="JAANQT010003109">
    <property type="protein sequence ID" value="KAG1301416.1"/>
    <property type="molecule type" value="Genomic_DNA"/>
</dbReference>
<evidence type="ECO:0000313" key="4">
    <source>
        <dbReference type="Proteomes" id="UP000716291"/>
    </source>
</evidence>
<dbReference type="Proteomes" id="UP000716291">
    <property type="component" value="Unassembled WGS sequence"/>
</dbReference>
<sequence length="150" mass="17183">MTRRGSVAFLHFSNHAMASVFYNPYDSTGLNIDGFVCTVKATNKNGIVTTYSQVDIARFLPTSRPPTIIQPPESSSQPPEPRVPQPTITARWKRVFEEGLQLLEDEYVTKKARLNELDNRIKEIMEERQSILVEIEDFEKKKRVAKEIIS</sequence>
<gene>
    <name evidence="3" type="ORF">G6F64_011822</name>
</gene>
<accession>A0A9P7BMA9</accession>